<dbReference type="RefSeq" id="WP_130107520.1">
    <property type="nucleotide sequence ID" value="NZ_CP025781.1"/>
</dbReference>
<comment type="similarity">
    <text evidence="1 5">Belongs to the FliD family.</text>
</comment>
<feature type="domain" description="Flagellar hook-associated protein 2 C-terminal" evidence="7">
    <location>
        <begin position="242"/>
        <end position="455"/>
    </location>
</feature>
<keyword evidence="9" id="KW-1185">Reference proteome</keyword>
<gene>
    <name evidence="8" type="ORF">C1H71_16675</name>
</gene>
<reference evidence="8 9" key="1">
    <citation type="submission" date="2018-01" db="EMBL/GenBank/DDBJ databases">
        <title>Genome sequence of Iodobacter sp. strain PCH194 isolated from Indian Trans-Himalaya.</title>
        <authorList>
            <person name="Kumar V."/>
            <person name="Thakur V."/>
            <person name="Kumar S."/>
            <person name="Singh D."/>
        </authorList>
    </citation>
    <scope>NUCLEOTIDE SEQUENCE [LARGE SCALE GENOMIC DNA]</scope>
    <source>
        <strain evidence="8 9">PCH194</strain>
    </source>
</reference>
<dbReference type="GO" id="GO:0071973">
    <property type="term" value="P:bacterial-type flagellum-dependent cell motility"/>
    <property type="evidence" value="ECO:0007669"/>
    <property type="project" value="TreeGrafter"/>
</dbReference>
<comment type="subunit">
    <text evidence="2 5">Homopentamer.</text>
</comment>
<keyword evidence="4 5" id="KW-0975">Bacterial flagellum</keyword>
<comment type="subcellular location">
    <subcellularLocation>
        <location evidence="5">Secreted</location>
    </subcellularLocation>
    <subcellularLocation>
        <location evidence="5">Bacterial flagellum</location>
    </subcellularLocation>
</comment>
<proteinExistence type="inferred from homology"/>
<evidence type="ECO:0000313" key="9">
    <source>
        <dbReference type="Proteomes" id="UP000515917"/>
    </source>
</evidence>
<name>A0A7G3GC19_9NEIS</name>
<dbReference type="GO" id="GO:0009424">
    <property type="term" value="C:bacterial-type flagellum hook"/>
    <property type="evidence" value="ECO:0007669"/>
    <property type="project" value="UniProtKB-UniRule"/>
</dbReference>
<dbReference type="PANTHER" id="PTHR30288:SF0">
    <property type="entry name" value="FLAGELLAR HOOK-ASSOCIATED PROTEIN 2"/>
    <property type="match status" value="1"/>
</dbReference>
<protein>
    <recommendedName>
        <fullName evidence="5">Flagellar hook-associated protein 2</fullName>
        <shortName evidence="5">HAP2</shortName>
    </recommendedName>
    <alternativeName>
        <fullName evidence="5">Flagellar cap protein</fullName>
    </alternativeName>
</protein>
<keyword evidence="3" id="KW-0175">Coiled coil</keyword>
<evidence type="ECO:0000256" key="1">
    <source>
        <dbReference type="ARBA" id="ARBA00009764"/>
    </source>
</evidence>
<dbReference type="InterPro" id="IPR010809">
    <property type="entry name" value="FliD_C"/>
</dbReference>
<evidence type="ECO:0000256" key="3">
    <source>
        <dbReference type="ARBA" id="ARBA00023054"/>
    </source>
</evidence>
<keyword evidence="5" id="KW-0964">Secreted</keyword>
<dbReference type="KEGG" id="ifl:C1H71_16675"/>
<evidence type="ECO:0000256" key="2">
    <source>
        <dbReference type="ARBA" id="ARBA00011255"/>
    </source>
</evidence>
<dbReference type="PANTHER" id="PTHR30288">
    <property type="entry name" value="FLAGELLAR CAP/ASSEMBLY PROTEIN FLID"/>
    <property type="match status" value="1"/>
</dbReference>
<accession>A0A7G3GC19</accession>
<dbReference type="Pfam" id="PF07195">
    <property type="entry name" value="FliD_C"/>
    <property type="match status" value="2"/>
</dbReference>
<feature type="domain" description="Flagellar hook-associated protein 2 N-terminal" evidence="6">
    <location>
        <begin position="11"/>
        <end position="107"/>
    </location>
</feature>
<evidence type="ECO:0000313" key="8">
    <source>
        <dbReference type="EMBL" id="QBC45007.1"/>
    </source>
</evidence>
<dbReference type="Proteomes" id="UP000515917">
    <property type="component" value="Chromosome"/>
</dbReference>
<dbReference type="InterPro" id="IPR003481">
    <property type="entry name" value="FliD_N"/>
</dbReference>
<dbReference type="GO" id="GO:0007155">
    <property type="term" value="P:cell adhesion"/>
    <property type="evidence" value="ECO:0007669"/>
    <property type="project" value="InterPro"/>
</dbReference>
<evidence type="ECO:0000256" key="4">
    <source>
        <dbReference type="ARBA" id="ARBA00023143"/>
    </source>
</evidence>
<dbReference type="GO" id="GO:0005576">
    <property type="term" value="C:extracellular region"/>
    <property type="evidence" value="ECO:0007669"/>
    <property type="project" value="UniProtKB-SubCell"/>
</dbReference>
<organism evidence="8 9">
    <name type="scientific">Iodobacter fluviatilis</name>
    <dbReference type="NCBI Taxonomy" id="537"/>
    <lineage>
        <taxon>Bacteria</taxon>
        <taxon>Pseudomonadati</taxon>
        <taxon>Pseudomonadota</taxon>
        <taxon>Betaproteobacteria</taxon>
        <taxon>Neisseriales</taxon>
        <taxon>Chitinibacteraceae</taxon>
        <taxon>Iodobacter</taxon>
    </lineage>
</organism>
<dbReference type="GO" id="GO:0009421">
    <property type="term" value="C:bacterial-type flagellum filament cap"/>
    <property type="evidence" value="ECO:0007669"/>
    <property type="project" value="InterPro"/>
</dbReference>
<evidence type="ECO:0000259" key="6">
    <source>
        <dbReference type="Pfam" id="PF02465"/>
    </source>
</evidence>
<dbReference type="InterPro" id="IPR040026">
    <property type="entry name" value="FliD"/>
</dbReference>
<evidence type="ECO:0000256" key="5">
    <source>
        <dbReference type="RuleBase" id="RU362066"/>
    </source>
</evidence>
<dbReference type="AlphaFoldDB" id="A0A7G3GC19"/>
<comment type="function">
    <text evidence="5">Required for morphogenesis and for the elongation of the flagellar filament by facilitating polymerization of the flagellin monomers at the tip of growing filament. Forms a capping structure, which prevents flagellin subunits (transported through the central channel of the flagellum) from leaking out without polymerization at the distal end.</text>
</comment>
<dbReference type="Pfam" id="PF02465">
    <property type="entry name" value="FliD_N"/>
    <property type="match status" value="1"/>
</dbReference>
<evidence type="ECO:0000259" key="7">
    <source>
        <dbReference type="Pfam" id="PF07195"/>
    </source>
</evidence>
<feature type="domain" description="Flagellar hook-associated protein 2 C-terminal" evidence="7">
    <location>
        <begin position="722"/>
        <end position="794"/>
    </location>
</feature>
<sequence>MAGISSLGSGSGMDLSGLIDKLMAAEKAPLKDLLLKEASYQAKISAYGSVKSALSAFQASLKNLSSVQTFRSTTATLADSSIATVTSNSLAQPGSYSLEVSQLAQNQKLTSNAFSSINTGLGTGTLTIQLGTVDKHDTDATSDDTFTANAKKPSFSIDITSKNNTLAGVRDAINLANQGVSASILNDGTGSRLVLTSKDSGAENSIKVSVIDSDGNSTDTAGLSVLAYDPAGARNLIETQAAKDAKFKIDGINVSKPTNSVTDAIQGLTINLTKVSSPTSTGATTLAPTTITIGSDLSGLKDSIKGFIKSYNELNKTLKDVSSYIPGNATTSAKAAPLNGDSAIRSIQNQMRAVVNEMQGEGSYFKSLSDIGVSFSGYQTDAKGTIIGGTTPKGDLSLNEAKLQAAIASHPGDVANLFTVNGISSSNQVTFLAGSLATQSGKYAVEVTTPASQAKYSGSALSFLKVDATNNTQNVTLGGVSASLSIDNNDYTTESLAAQIKSKIEADPTLFTSGTDTIKVEFNKLNKNFDISRERTVAGSPATVQKDSMALNVASAPKPITIDENNKTLLVSVDGVNSQIITLGKGSYASMADLAAEMQSKINSDTSLVKAGKTVGVAFNEATSQFDLSSGLYGKDSKIKITGVGNSTSSTSAATLGLVVGGYSDTPAGPTVGYTYTAGADVEGLIGGEKAKGSGQALTGTGASEGLSLIVTASTAGDYGSVSFNRGVAFALDKLLDSMVKDRTGLVAKQTEGVTNSIAQLGDKRVRMNRQYDATEALYRKQFTAMDIAIATMRNTSSNLTAQLASLPK</sequence>
<dbReference type="EMBL" id="CP025781">
    <property type="protein sequence ID" value="QBC45007.1"/>
    <property type="molecule type" value="Genomic_DNA"/>
</dbReference>